<accession>A0A173MJP2</accession>
<dbReference type="EMBL" id="FTOR01000003">
    <property type="protein sequence ID" value="SIT03812.1"/>
    <property type="molecule type" value="Genomic_DNA"/>
</dbReference>
<evidence type="ECO:0000313" key="2">
    <source>
        <dbReference type="Proteomes" id="UP000186917"/>
    </source>
</evidence>
<evidence type="ECO:0000313" key="1">
    <source>
        <dbReference type="EMBL" id="SIT03812.1"/>
    </source>
</evidence>
<dbReference type="KEGG" id="fln:FLA_3738"/>
<gene>
    <name evidence="1" type="ORF">SAMN05421788_10356</name>
</gene>
<proteinExistence type="predicted"/>
<protein>
    <submittedName>
        <fullName evidence="1">Uncharacterized protein</fullName>
    </submittedName>
</protein>
<dbReference type="Proteomes" id="UP000186917">
    <property type="component" value="Unassembled WGS sequence"/>
</dbReference>
<dbReference type="STRING" id="477680.SAMN05421788_10356"/>
<organism evidence="1 2">
    <name type="scientific">Filimonas lacunae</name>
    <dbReference type="NCBI Taxonomy" id="477680"/>
    <lineage>
        <taxon>Bacteria</taxon>
        <taxon>Pseudomonadati</taxon>
        <taxon>Bacteroidota</taxon>
        <taxon>Chitinophagia</taxon>
        <taxon>Chitinophagales</taxon>
        <taxon>Chitinophagaceae</taxon>
        <taxon>Filimonas</taxon>
    </lineage>
</organism>
<name>A0A173MJP2_9BACT</name>
<keyword evidence="2" id="KW-1185">Reference proteome</keyword>
<sequence length="59" mass="6574">MLQQIIDHRHVPFAPPPAPSFRKKRVNTNIPAGAVLTRFNTVNGSVSCPIRGYFIQNSL</sequence>
<dbReference type="AlphaFoldDB" id="A0A173MJP2"/>
<reference evidence="2" key="1">
    <citation type="submission" date="2017-01" db="EMBL/GenBank/DDBJ databases">
        <authorList>
            <person name="Varghese N."/>
            <person name="Submissions S."/>
        </authorList>
    </citation>
    <scope>NUCLEOTIDE SEQUENCE [LARGE SCALE GENOMIC DNA]</scope>
    <source>
        <strain evidence="2">DSM 21054</strain>
    </source>
</reference>